<feature type="domain" description="Putative restriction endonuclease" evidence="1">
    <location>
        <begin position="3"/>
        <end position="66"/>
    </location>
</feature>
<keyword evidence="2" id="KW-0540">Nuclease</keyword>
<dbReference type="InterPro" id="IPR008538">
    <property type="entry name" value="Uma2"/>
</dbReference>
<gene>
    <name evidence="2" type="ORF">CLV37_112122</name>
</gene>
<accession>A0A2T0QZ77</accession>
<proteinExistence type="predicted"/>
<keyword evidence="3" id="KW-1185">Reference proteome</keyword>
<keyword evidence="2" id="KW-0255">Endonuclease</keyword>
<dbReference type="Pfam" id="PF05685">
    <property type="entry name" value="Uma2"/>
    <property type="match status" value="1"/>
</dbReference>
<evidence type="ECO:0000313" key="2">
    <source>
        <dbReference type="EMBL" id="PRY11823.1"/>
    </source>
</evidence>
<dbReference type="InterPro" id="IPR011335">
    <property type="entry name" value="Restrct_endonuc-II-like"/>
</dbReference>
<dbReference type="GO" id="GO:0004519">
    <property type="term" value="F:endonuclease activity"/>
    <property type="evidence" value="ECO:0007669"/>
    <property type="project" value="UniProtKB-KW"/>
</dbReference>
<dbReference type="SUPFAM" id="SSF52980">
    <property type="entry name" value="Restriction endonuclease-like"/>
    <property type="match status" value="1"/>
</dbReference>
<evidence type="ECO:0000259" key="1">
    <source>
        <dbReference type="Pfam" id="PF05685"/>
    </source>
</evidence>
<keyword evidence="2" id="KW-0378">Hydrolase</keyword>
<sequence length="86" mass="9438">MALLVEVLPPSNEAEDRVRNLHDDAAAGCPEHWIWSRRPAPDSPWGRVVHVFTLVGGAYVLDQVITGSAHLDRWGITVDVEGLLEG</sequence>
<reference evidence="2 3" key="1">
    <citation type="submission" date="2018-03" db="EMBL/GenBank/DDBJ databases">
        <title>Genomic Encyclopedia of Archaeal and Bacterial Type Strains, Phase II (KMG-II): from individual species to whole genera.</title>
        <authorList>
            <person name="Goeker M."/>
        </authorList>
    </citation>
    <scope>NUCLEOTIDE SEQUENCE [LARGE SCALE GENOMIC DNA]</scope>
    <source>
        <strain evidence="2 3">DSM 19711</strain>
    </source>
</reference>
<evidence type="ECO:0000313" key="3">
    <source>
        <dbReference type="Proteomes" id="UP000238083"/>
    </source>
</evidence>
<dbReference type="EMBL" id="PVZF01000012">
    <property type="protein sequence ID" value="PRY11823.1"/>
    <property type="molecule type" value="Genomic_DNA"/>
</dbReference>
<dbReference type="InterPro" id="IPR012296">
    <property type="entry name" value="Nuclease_put_TT1808"/>
</dbReference>
<name>A0A2T0QZ77_9ACTN</name>
<protein>
    <submittedName>
        <fullName evidence="2">Putative restriction endonuclease</fullName>
    </submittedName>
</protein>
<organism evidence="2 3">
    <name type="scientific">Kineococcus rhizosphaerae</name>
    <dbReference type="NCBI Taxonomy" id="559628"/>
    <lineage>
        <taxon>Bacteria</taxon>
        <taxon>Bacillati</taxon>
        <taxon>Actinomycetota</taxon>
        <taxon>Actinomycetes</taxon>
        <taxon>Kineosporiales</taxon>
        <taxon>Kineosporiaceae</taxon>
        <taxon>Kineococcus</taxon>
    </lineage>
</organism>
<dbReference type="Proteomes" id="UP000238083">
    <property type="component" value="Unassembled WGS sequence"/>
</dbReference>
<dbReference type="AlphaFoldDB" id="A0A2T0QZ77"/>
<dbReference type="Gene3D" id="3.90.1570.10">
    <property type="entry name" value="tt1808, chain A"/>
    <property type="match status" value="1"/>
</dbReference>
<comment type="caution">
    <text evidence="2">The sequence shown here is derived from an EMBL/GenBank/DDBJ whole genome shotgun (WGS) entry which is preliminary data.</text>
</comment>